<keyword evidence="2" id="KW-1185">Reference proteome</keyword>
<name>A0ACC0JVK5_CHOFU</name>
<dbReference type="EMBL" id="CM046103">
    <property type="protein sequence ID" value="KAI8428098.1"/>
    <property type="molecule type" value="Genomic_DNA"/>
</dbReference>
<organism evidence="1 2">
    <name type="scientific">Choristoneura fumiferana</name>
    <name type="common">Spruce budworm moth</name>
    <name type="synonym">Archips fumiferana</name>
    <dbReference type="NCBI Taxonomy" id="7141"/>
    <lineage>
        <taxon>Eukaryota</taxon>
        <taxon>Metazoa</taxon>
        <taxon>Ecdysozoa</taxon>
        <taxon>Arthropoda</taxon>
        <taxon>Hexapoda</taxon>
        <taxon>Insecta</taxon>
        <taxon>Pterygota</taxon>
        <taxon>Neoptera</taxon>
        <taxon>Endopterygota</taxon>
        <taxon>Lepidoptera</taxon>
        <taxon>Glossata</taxon>
        <taxon>Ditrysia</taxon>
        <taxon>Tortricoidea</taxon>
        <taxon>Tortricidae</taxon>
        <taxon>Tortricinae</taxon>
        <taxon>Choristoneura</taxon>
    </lineage>
</organism>
<proteinExistence type="predicted"/>
<sequence>MSVENPASDNDCDSGKVNGNKSEHVNGVHNGYSSSEKHRSSHKSSSKDKHRDKDREHKSSKHSSSNRDKEKEKHSSSKSHSSSHKSSSKDKERSEKEHKDRSDKEKERSDKESSNKDKERSSKDKDRSDKDKHRSKDKHRDRDKSEKERSDRDKDKNKSSSSNGEKKSSSSSKDKEREHKSSSSSKEHKSKDRDREREKDKHRSDKDKDRHRSDKDKHSTKKRRLDEPELKREVKEEDSDDGYEGAVNNTASSCDYSLSQFKDEPLADLPPEEESEEDTPLLSRMAAKRRVPSDSEDDTPLTQRKKSKKKIKKESGYDEEMSEDDEPAPKKKPKSKPAKVKAKSEDDSVSPSKRKKKQDDEPEVWKWWEEEKKDDGTKWKFLEHKGPLFAPEYEPLPENVKFRYDGKVVRLSEGAEEVAGFYARMLDHDYTTKHTFNNNFMTDWRKVMTHEETKLIKDLSKCDFKEMQAYFQSVSEKNKNRSKEEKAALKAKNEEIQKEYGFCTIDGHKEKIGNFRIEPPGLFRGRGEHPKMGMLKRRVMPEDVLINCSKDSKIPKPPQGHKWKEVRHDNTVTWLASWTENVQGHSKSMEALKEKIQAKRDQVDEAEEDLRESSKAAKRGSVKEKLNYDKKKKALERLREQLKKLELQETDRDENKTIALGTSKLNYLDPRISVAWCKKHGVPLEKIYNKTQRDKFRWAIDMAGPDIDLSIVPAPKDSLWPTISCKGDGAPAETETEPRVADAGVKNLEGTPSSFYLHLKIDLVCATLLVVALCTRLYNLEEPKYIVFDELHYGRYVSLYTKGIFFFDAHPPLGKQLLYLAGRAAGYDGNFTFDRIGSPYSDNVPISALRIKYSGLYTYYLAVSIVGHQIWERIGQAKSTARLVFSSLWRLFVLVAIPLAIYVGVFYAHLAMLPKAGPHDSVMTSAFQASLQGGLASITRGQPLHVAHGSQITLRHAHGRACWLHSHAHVYPVRYSDARGSSHQQQVTCYSFKRPDVASLAVARPPDAIRHGDTVQLLHGITSRALNSHDVAAPVSPHSQEVSCYIDYNVSMPSQNLWRVEIINRDSDDATWDGIRSLVRLVHQPSGAALRWSGRQLPAWGFHQHEVVADKQIAHQDTIWNVEEHRYTKAEDRRERERELVSAEMIPAARTSLTFWEKFAELQLKMLAHAPDAPLGHMFASEPAEWPLLARSIAYWLSPHSNLWERTRPFTNLFVICVIVWLAYVVVTFKKFSVLNYGNSDLTETELMSLLTLTLASSNVLRYCAGPELRMTHRSTLDPEPKSLKIPAAIASLTNFLPSSSLIFGFQPDSNTDIAAKEPEPETRKYISTAVIVLAGRDFYQILGVSRSASTNEIKKAYRKLAKALHPDKNQDDPNASNKFQDLGAAYEALSDPEKRELYDRCGEDCLKKEGMMNNNDPFASFFGDFGFHFGGEPQQHETPRGADITMQLSVSLEELYNGNFIEITRNKPVIKPASGTRKCNCRQEMVTRNLGPGRFQMMQQTVCDECPNVKFVNEERLLEIEVEVGAPDGHKSRLRGEGEPHDALTGFTLELKHLDGHTVSVTRDKVTWAGARVRKKGEGMPNFENNNLHGNLYITFDIDFPKQDFSDQEKEALRKILQQSPNNKVYNGL</sequence>
<reference evidence="1 2" key="1">
    <citation type="journal article" date="2022" name="Genome Biol. Evol.">
        <title>The Spruce Budworm Genome: Reconstructing the Evolutionary History of Antifreeze Proteins.</title>
        <authorList>
            <person name="Beliveau C."/>
            <person name="Gagne P."/>
            <person name="Picq S."/>
            <person name="Vernygora O."/>
            <person name="Keeling C.I."/>
            <person name="Pinkney K."/>
            <person name="Doucet D."/>
            <person name="Wen F."/>
            <person name="Johnston J.S."/>
            <person name="Maaroufi H."/>
            <person name="Boyle B."/>
            <person name="Laroche J."/>
            <person name="Dewar K."/>
            <person name="Juretic N."/>
            <person name="Blackburn G."/>
            <person name="Nisole A."/>
            <person name="Brunet B."/>
            <person name="Brandao M."/>
            <person name="Lumley L."/>
            <person name="Duan J."/>
            <person name="Quan G."/>
            <person name="Lucarotti C.J."/>
            <person name="Roe A.D."/>
            <person name="Sperling F.A.H."/>
            <person name="Levesque R.C."/>
            <person name="Cusson M."/>
        </authorList>
    </citation>
    <scope>NUCLEOTIDE SEQUENCE [LARGE SCALE GENOMIC DNA]</scope>
    <source>
        <strain evidence="1">Glfc:IPQL:Cfum</strain>
    </source>
</reference>
<evidence type="ECO:0000313" key="2">
    <source>
        <dbReference type="Proteomes" id="UP001064048"/>
    </source>
</evidence>
<comment type="caution">
    <text evidence="1">The sequence shown here is derived from an EMBL/GenBank/DDBJ whole genome shotgun (WGS) entry which is preliminary data.</text>
</comment>
<dbReference type="Proteomes" id="UP001064048">
    <property type="component" value="Chromosome 3"/>
</dbReference>
<protein>
    <submittedName>
        <fullName evidence="1">Uncharacterized protein</fullName>
    </submittedName>
</protein>
<accession>A0ACC0JVK5</accession>
<evidence type="ECO:0000313" key="1">
    <source>
        <dbReference type="EMBL" id="KAI8428098.1"/>
    </source>
</evidence>
<gene>
    <name evidence="1" type="ORF">MSG28_002369</name>
</gene>